<dbReference type="Proteomes" id="UP000274131">
    <property type="component" value="Unassembled WGS sequence"/>
</dbReference>
<proteinExistence type="inferred from homology"/>
<dbReference type="AlphaFoldDB" id="A0A0N4VC47"/>
<accession>A0A0N4VC47</accession>
<dbReference type="WBParaSite" id="EVEC_0000812601-mRNA-1">
    <property type="protein sequence ID" value="EVEC_0000812601-mRNA-1"/>
    <property type="gene ID" value="EVEC_0000812601"/>
</dbReference>
<dbReference type="InterPro" id="IPR007303">
    <property type="entry name" value="TIP41-like"/>
</dbReference>
<protein>
    <recommendedName>
        <fullName evidence="2">TIP41-like protein</fullName>
    </recommendedName>
</protein>
<comment type="similarity">
    <text evidence="1">Belongs to the TIP41 family.</text>
</comment>
<dbReference type="GO" id="GO:0005829">
    <property type="term" value="C:cytosol"/>
    <property type="evidence" value="ECO:0007669"/>
    <property type="project" value="TreeGrafter"/>
</dbReference>
<dbReference type="PANTHER" id="PTHR21021:SF16">
    <property type="entry name" value="TIP41-LIKE PROTEIN"/>
    <property type="match status" value="1"/>
</dbReference>
<dbReference type="PANTHER" id="PTHR21021">
    <property type="entry name" value="GAF/PUTATIVE CYTOSKELETAL PROTEIN"/>
    <property type="match status" value="1"/>
</dbReference>
<sequence>MVCYYNSKLSLPQLPDMVYPNNSLSVSYTDDENYCLFFNALDALQMVDSNKLPGIEVASSAAWQKARESCGLLKQPARPFDWTFTTEYEGTVRGFEVEPTEERIDLERLKSREPIHFYSQIVLYEDELADHGCSQMSVRVRVMPTFFFLLARFYLRVDGVLVRICDTRVFGERGSRFILREWTEREANYASLGVQAIENILDPNTVWQHLPIVKSRATKLFLPR</sequence>
<reference evidence="3 4" key="2">
    <citation type="submission" date="2018-10" db="EMBL/GenBank/DDBJ databases">
        <authorList>
            <consortium name="Pathogen Informatics"/>
        </authorList>
    </citation>
    <scope>NUCLEOTIDE SEQUENCE [LARGE SCALE GENOMIC DNA]</scope>
</reference>
<reference evidence="5" key="1">
    <citation type="submission" date="2017-02" db="UniProtKB">
        <authorList>
            <consortium name="WormBaseParasite"/>
        </authorList>
    </citation>
    <scope>IDENTIFICATION</scope>
</reference>
<dbReference type="OrthoDB" id="10253878at2759"/>
<gene>
    <name evidence="3" type="ORF">EVEC_LOCUS7610</name>
</gene>
<keyword evidence="4" id="KW-1185">Reference proteome</keyword>
<dbReference type="STRING" id="51028.A0A0N4VC47"/>
<evidence type="ECO:0000256" key="1">
    <source>
        <dbReference type="ARBA" id="ARBA00006658"/>
    </source>
</evidence>
<dbReference type="InterPro" id="IPR051330">
    <property type="entry name" value="Phosphatase_reg/MetRdx"/>
</dbReference>
<dbReference type="Pfam" id="PF04176">
    <property type="entry name" value="TIP41"/>
    <property type="match status" value="1"/>
</dbReference>
<organism evidence="5">
    <name type="scientific">Enterobius vermicularis</name>
    <name type="common">Human pinworm</name>
    <dbReference type="NCBI Taxonomy" id="51028"/>
    <lineage>
        <taxon>Eukaryota</taxon>
        <taxon>Metazoa</taxon>
        <taxon>Ecdysozoa</taxon>
        <taxon>Nematoda</taxon>
        <taxon>Chromadorea</taxon>
        <taxon>Rhabditida</taxon>
        <taxon>Spirurina</taxon>
        <taxon>Oxyuridomorpha</taxon>
        <taxon>Oxyuroidea</taxon>
        <taxon>Oxyuridae</taxon>
        <taxon>Enterobius</taxon>
    </lineage>
</organism>
<dbReference type="GO" id="GO:0031929">
    <property type="term" value="P:TOR signaling"/>
    <property type="evidence" value="ECO:0007669"/>
    <property type="project" value="TreeGrafter"/>
</dbReference>
<name>A0A0N4VC47_ENTVE</name>
<evidence type="ECO:0000313" key="3">
    <source>
        <dbReference type="EMBL" id="VDD92859.1"/>
    </source>
</evidence>
<evidence type="ECO:0000313" key="5">
    <source>
        <dbReference type="WBParaSite" id="EVEC_0000812601-mRNA-1"/>
    </source>
</evidence>
<evidence type="ECO:0000256" key="2">
    <source>
        <dbReference type="ARBA" id="ARBA00018951"/>
    </source>
</evidence>
<evidence type="ECO:0000313" key="4">
    <source>
        <dbReference type="Proteomes" id="UP000274131"/>
    </source>
</evidence>
<dbReference type="EMBL" id="UXUI01009007">
    <property type="protein sequence ID" value="VDD92859.1"/>
    <property type="molecule type" value="Genomic_DNA"/>
</dbReference>